<keyword evidence="1" id="KW-0812">Transmembrane</keyword>
<organism evidence="2 3">
    <name type="scientific">Rubripirellula reticaptiva</name>
    <dbReference type="NCBI Taxonomy" id="2528013"/>
    <lineage>
        <taxon>Bacteria</taxon>
        <taxon>Pseudomonadati</taxon>
        <taxon>Planctomycetota</taxon>
        <taxon>Planctomycetia</taxon>
        <taxon>Pirellulales</taxon>
        <taxon>Pirellulaceae</taxon>
        <taxon>Rubripirellula</taxon>
    </lineage>
</organism>
<accession>A0A5C6FCV2</accession>
<feature type="transmembrane region" description="Helical" evidence="1">
    <location>
        <begin position="20"/>
        <end position="41"/>
    </location>
</feature>
<sequence>MSASQKVAKKSASADPGNPYLWILVYIFMGTIAGFVSVWIVPIHWLGSPTMRLANLAVTPIVLGLVFEWLGRWRSKKHKSEYVVDQFSYGFTFALTMGMIRYFAIG</sequence>
<dbReference type="OrthoDB" id="3078405at2"/>
<keyword evidence="1" id="KW-0472">Membrane</keyword>
<evidence type="ECO:0000313" key="2">
    <source>
        <dbReference type="EMBL" id="TWU58134.1"/>
    </source>
</evidence>
<dbReference type="EMBL" id="SJPX01000001">
    <property type="protein sequence ID" value="TWU58134.1"/>
    <property type="molecule type" value="Genomic_DNA"/>
</dbReference>
<reference evidence="2 3" key="1">
    <citation type="submission" date="2019-02" db="EMBL/GenBank/DDBJ databases">
        <title>Deep-cultivation of Planctomycetes and their phenomic and genomic characterization uncovers novel biology.</title>
        <authorList>
            <person name="Wiegand S."/>
            <person name="Jogler M."/>
            <person name="Boedeker C."/>
            <person name="Pinto D."/>
            <person name="Vollmers J."/>
            <person name="Rivas-Marin E."/>
            <person name="Kohn T."/>
            <person name="Peeters S.H."/>
            <person name="Heuer A."/>
            <person name="Rast P."/>
            <person name="Oberbeckmann S."/>
            <person name="Bunk B."/>
            <person name="Jeske O."/>
            <person name="Meyerdierks A."/>
            <person name="Storesund J.E."/>
            <person name="Kallscheuer N."/>
            <person name="Luecker S."/>
            <person name="Lage O.M."/>
            <person name="Pohl T."/>
            <person name="Merkel B.J."/>
            <person name="Hornburger P."/>
            <person name="Mueller R.-W."/>
            <person name="Bruemmer F."/>
            <person name="Labrenz M."/>
            <person name="Spormann A.M."/>
            <person name="Op Den Camp H."/>
            <person name="Overmann J."/>
            <person name="Amann R."/>
            <person name="Jetten M.S.M."/>
            <person name="Mascher T."/>
            <person name="Medema M.H."/>
            <person name="Devos D.P."/>
            <person name="Kaster A.-K."/>
            <person name="Ovreas L."/>
            <person name="Rohde M."/>
            <person name="Galperin M.Y."/>
            <person name="Jogler C."/>
        </authorList>
    </citation>
    <scope>NUCLEOTIDE SEQUENCE [LARGE SCALE GENOMIC DNA]</scope>
    <source>
        <strain evidence="2 3">Poly59</strain>
    </source>
</reference>
<dbReference type="AlphaFoldDB" id="A0A5C6FCV2"/>
<comment type="caution">
    <text evidence="2">The sequence shown here is derived from an EMBL/GenBank/DDBJ whole genome shotgun (WGS) entry which is preliminary data.</text>
</comment>
<evidence type="ECO:0000313" key="3">
    <source>
        <dbReference type="Proteomes" id="UP000317977"/>
    </source>
</evidence>
<keyword evidence="3" id="KW-1185">Reference proteome</keyword>
<dbReference type="Proteomes" id="UP000317977">
    <property type="component" value="Unassembled WGS sequence"/>
</dbReference>
<feature type="transmembrane region" description="Helical" evidence="1">
    <location>
        <begin position="53"/>
        <end position="70"/>
    </location>
</feature>
<feature type="transmembrane region" description="Helical" evidence="1">
    <location>
        <begin position="82"/>
        <end position="104"/>
    </location>
</feature>
<gene>
    <name evidence="2" type="ORF">Poly59_10430</name>
</gene>
<proteinExistence type="predicted"/>
<name>A0A5C6FCV2_9BACT</name>
<keyword evidence="1" id="KW-1133">Transmembrane helix</keyword>
<dbReference type="RefSeq" id="WP_146532916.1">
    <property type="nucleotide sequence ID" value="NZ_SJPX01000001.1"/>
</dbReference>
<evidence type="ECO:0000256" key="1">
    <source>
        <dbReference type="SAM" id="Phobius"/>
    </source>
</evidence>
<protein>
    <submittedName>
        <fullName evidence="2">Uncharacterized protein</fullName>
    </submittedName>
</protein>